<reference evidence="8 9" key="1">
    <citation type="submission" date="2019-07" db="EMBL/GenBank/DDBJ databases">
        <authorList>
            <person name="Zhu P."/>
        </authorList>
    </citation>
    <scope>NUCLEOTIDE SEQUENCE [LARGE SCALE GENOMIC DNA]</scope>
    <source>
        <strain evidence="8 9">SSL-25</strain>
    </source>
</reference>
<dbReference type="OrthoDB" id="9812886at2"/>
<gene>
    <name evidence="8" type="ORF">FQU76_24240</name>
</gene>
<evidence type="ECO:0000256" key="5">
    <source>
        <dbReference type="ARBA" id="ARBA00023136"/>
    </source>
</evidence>
<protein>
    <submittedName>
        <fullName evidence="8">ABC transporter permease</fullName>
    </submittedName>
</protein>
<dbReference type="PANTHER" id="PTHR30572">
    <property type="entry name" value="MEMBRANE COMPONENT OF TRANSPORTER-RELATED"/>
    <property type="match status" value="1"/>
</dbReference>
<dbReference type="InterPro" id="IPR003838">
    <property type="entry name" value="ABC3_permease_C"/>
</dbReference>
<dbReference type="KEGG" id="sqz:FQU76_24240"/>
<feature type="transmembrane region" description="Helical" evidence="6">
    <location>
        <begin position="316"/>
        <end position="337"/>
    </location>
</feature>
<keyword evidence="9" id="KW-1185">Reference proteome</keyword>
<sequence length="484" mass="50502">MNLFKRAWWRLTSHLGKTLMLVGLFFVICTLVLSGFLIQSAAARAADDAKKTVGAVATMQLDINALIESGKSAQPEGGEFGLIGPGGDLRRGLVDRICASPVVKQCNYTTESGAAPTGGSKLYRPVPRPAGTQPDGLDLFKADGVRDLRSVSSFRSGEAKIVAGRGIGPKSRSDEVVVEQRLAKQNGWQAGDRIKLRVGELPQAGQKRNEDEFAFTVVGIYSNGIADTGRYMPAMMDPVNQLYVTPDGASLLLGKKPAAGGGVVNQATFTLSDPADLARLKKDAQAAGADPDIFPMTVNDKQYQQLVGPITKTADFAAVTVWIVALAGTVILALIVASSLRERRKELGILLSLGEKKPKLLGQQLVEVVACAVIAVGLAAAGSQFLSQTIGGRLLAGEVDSAEESAANAPDEVDHSTIAIAGGPTPTKAGGPEVRPIDSLDVRLGTADIAKVGATGLGIAALAVLVPGARVLRLDPRSILTKGD</sequence>
<dbReference type="GO" id="GO:0022857">
    <property type="term" value="F:transmembrane transporter activity"/>
    <property type="evidence" value="ECO:0007669"/>
    <property type="project" value="TreeGrafter"/>
</dbReference>
<dbReference type="EMBL" id="CP042266">
    <property type="protein sequence ID" value="QDY79113.1"/>
    <property type="molecule type" value="Genomic_DNA"/>
</dbReference>
<keyword evidence="3 6" id="KW-0812">Transmembrane</keyword>
<keyword evidence="5 6" id="KW-0472">Membrane</keyword>
<feature type="transmembrane region" description="Helical" evidence="6">
    <location>
        <begin position="365"/>
        <end position="386"/>
    </location>
</feature>
<evidence type="ECO:0000313" key="9">
    <source>
        <dbReference type="Proteomes" id="UP000320580"/>
    </source>
</evidence>
<dbReference type="PANTHER" id="PTHR30572:SF9">
    <property type="entry name" value="ABC TRANSPORTER PERMEASE PROTEIN"/>
    <property type="match status" value="1"/>
</dbReference>
<keyword evidence="2" id="KW-1003">Cell membrane</keyword>
<dbReference type="Pfam" id="PF02687">
    <property type="entry name" value="FtsX"/>
    <property type="match status" value="1"/>
</dbReference>
<feature type="domain" description="ABC3 transporter permease C-terminal" evidence="7">
    <location>
        <begin position="320"/>
        <end position="473"/>
    </location>
</feature>
<evidence type="ECO:0000256" key="3">
    <source>
        <dbReference type="ARBA" id="ARBA00022692"/>
    </source>
</evidence>
<proteinExistence type="predicted"/>
<dbReference type="AlphaFoldDB" id="A0A5B8JNA1"/>
<comment type="subcellular location">
    <subcellularLocation>
        <location evidence="1">Cell membrane</location>
        <topology evidence="1">Multi-pass membrane protein</topology>
    </subcellularLocation>
</comment>
<evidence type="ECO:0000256" key="6">
    <source>
        <dbReference type="SAM" id="Phobius"/>
    </source>
</evidence>
<evidence type="ECO:0000256" key="4">
    <source>
        <dbReference type="ARBA" id="ARBA00022989"/>
    </source>
</evidence>
<dbReference type="Proteomes" id="UP000320580">
    <property type="component" value="Chromosome"/>
</dbReference>
<name>A0A5B8JNA1_9ACTN</name>
<accession>A0A5B8JNA1</accession>
<evidence type="ECO:0000256" key="1">
    <source>
        <dbReference type="ARBA" id="ARBA00004651"/>
    </source>
</evidence>
<evidence type="ECO:0000259" key="7">
    <source>
        <dbReference type="Pfam" id="PF02687"/>
    </source>
</evidence>
<keyword evidence="4 6" id="KW-1133">Transmembrane helix</keyword>
<evidence type="ECO:0000313" key="8">
    <source>
        <dbReference type="EMBL" id="QDY79113.1"/>
    </source>
</evidence>
<organism evidence="8 9">
    <name type="scientific">Streptomyces qinzhouensis</name>
    <dbReference type="NCBI Taxonomy" id="2599401"/>
    <lineage>
        <taxon>Bacteria</taxon>
        <taxon>Bacillati</taxon>
        <taxon>Actinomycetota</taxon>
        <taxon>Actinomycetes</taxon>
        <taxon>Kitasatosporales</taxon>
        <taxon>Streptomycetaceae</taxon>
        <taxon>Streptomyces</taxon>
    </lineage>
</organism>
<dbReference type="InterPro" id="IPR050250">
    <property type="entry name" value="Macrolide_Exporter_MacB"/>
</dbReference>
<evidence type="ECO:0000256" key="2">
    <source>
        <dbReference type="ARBA" id="ARBA00022475"/>
    </source>
</evidence>
<dbReference type="RefSeq" id="WP_146482417.1">
    <property type="nucleotide sequence ID" value="NZ_CP042266.1"/>
</dbReference>
<feature type="transmembrane region" description="Helical" evidence="6">
    <location>
        <begin position="449"/>
        <end position="472"/>
    </location>
</feature>
<dbReference type="GO" id="GO:0005886">
    <property type="term" value="C:plasma membrane"/>
    <property type="evidence" value="ECO:0007669"/>
    <property type="project" value="UniProtKB-SubCell"/>
</dbReference>